<dbReference type="InterPro" id="IPR047021">
    <property type="entry name" value="REXO1/3/4-like"/>
</dbReference>
<evidence type="ECO:0000256" key="6">
    <source>
        <dbReference type="ARBA" id="ARBA00023242"/>
    </source>
</evidence>
<accession>A0A7M5XIR7</accession>
<comment type="subcellular location">
    <subcellularLocation>
        <location evidence="1">Nucleus</location>
    </subcellularLocation>
</comment>
<feature type="region of interest" description="Disordered" evidence="7">
    <location>
        <begin position="1"/>
        <end position="56"/>
    </location>
</feature>
<dbReference type="PANTHER" id="PTHR12801">
    <property type="entry name" value="RNA EXONUCLEASE REXO1 / RECO3 FAMILY MEMBER-RELATED"/>
    <property type="match status" value="1"/>
</dbReference>
<keyword evidence="10" id="KW-1185">Reference proteome</keyword>
<sequence length="558" mass="64145">MEVEATTRKRKLEQQEGNEEEGEIEDNEQSKNDSKKEECDFPVVKKKGKKKKKNKVEGPNLTYNLTELFQNGGKRRGGTHLSFLDIRTLMMLAVHGDRFPVLPTWCRIRNWMEIKKTFVIALTGISGKMYTENKELFKNLGKYFDKETPIPVKREGSNGHELKSPIRSLLFYKLPKRLFAEKNQLMEYEDGKKAKFTFKDLLLSDDRLQYNDFPVWNSAAQEHGVTTTRLPPHQFEVTPTNDESEIFAIDCEMCEVLGGEKALTRISIVNRELETVYDTYVKPDLPIIDYLTQYSGITKEILDDVTTTLEKVKKKLRKFIKPDTVLVGHSLDFDLRALKLHHDHVIDTSEIFPSSRGPMFKPSLKKITNQHLGRDIQTSTTSGHCSIEDAKACMELVNLKLKNGLRFGYPMEENESVFEALERAKKTGGLISTHRKIRQYPSCRNTRVFDETDKKFVTDSKELLQTNDFVFTHLETREASSDTKCTSITQDRMRRLDEYLGNLLEDIPAKTMVIVSLSGRVPDHIKKLAKYKQTRNLPEAKAAVNEAKQGFSFIKITP</sequence>
<evidence type="ECO:0000256" key="4">
    <source>
        <dbReference type="ARBA" id="ARBA00022801"/>
    </source>
</evidence>
<dbReference type="Gene3D" id="3.30.420.10">
    <property type="entry name" value="Ribonuclease H-like superfamily/Ribonuclease H"/>
    <property type="match status" value="1"/>
</dbReference>
<dbReference type="SUPFAM" id="SSF53098">
    <property type="entry name" value="Ribonuclease H-like"/>
    <property type="match status" value="1"/>
</dbReference>
<dbReference type="OrthoDB" id="3996471at2759"/>
<dbReference type="GeneID" id="136810851"/>
<dbReference type="GO" id="GO:0004527">
    <property type="term" value="F:exonuclease activity"/>
    <property type="evidence" value="ECO:0007669"/>
    <property type="project" value="UniProtKB-KW"/>
</dbReference>
<organism evidence="9 10">
    <name type="scientific">Clytia hemisphaerica</name>
    <dbReference type="NCBI Taxonomy" id="252671"/>
    <lineage>
        <taxon>Eukaryota</taxon>
        <taxon>Metazoa</taxon>
        <taxon>Cnidaria</taxon>
        <taxon>Hydrozoa</taxon>
        <taxon>Hydroidolina</taxon>
        <taxon>Leptothecata</taxon>
        <taxon>Obeliida</taxon>
        <taxon>Clytiidae</taxon>
        <taxon>Clytia</taxon>
    </lineage>
</organism>
<evidence type="ECO:0000256" key="2">
    <source>
        <dbReference type="ARBA" id="ARBA00006357"/>
    </source>
</evidence>
<dbReference type="CDD" id="cd06145">
    <property type="entry name" value="REX1_like"/>
    <property type="match status" value="1"/>
</dbReference>
<dbReference type="Pfam" id="PF00929">
    <property type="entry name" value="RNase_T"/>
    <property type="match status" value="1"/>
</dbReference>
<feature type="domain" description="Exonuclease" evidence="8">
    <location>
        <begin position="245"/>
        <end position="406"/>
    </location>
</feature>
<dbReference type="InterPro" id="IPR012337">
    <property type="entry name" value="RNaseH-like_sf"/>
</dbReference>
<evidence type="ECO:0000313" key="10">
    <source>
        <dbReference type="Proteomes" id="UP000594262"/>
    </source>
</evidence>
<reference evidence="9" key="1">
    <citation type="submission" date="2021-01" db="UniProtKB">
        <authorList>
            <consortium name="EnsemblMetazoa"/>
        </authorList>
    </citation>
    <scope>IDENTIFICATION</scope>
</reference>
<feature type="compositionally biased region" description="Basic and acidic residues" evidence="7">
    <location>
        <begin position="28"/>
        <end position="39"/>
    </location>
</feature>
<dbReference type="InterPro" id="IPR013520">
    <property type="entry name" value="Ribonucl_H"/>
</dbReference>
<feature type="compositionally biased region" description="Acidic residues" evidence="7">
    <location>
        <begin position="16"/>
        <end position="27"/>
    </location>
</feature>
<keyword evidence="4" id="KW-0378">Hydrolase</keyword>
<dbReference type="InterPro" id="IPR034922">
    <property type="entry name" value="REX1-like_exo"/>
</dbReference>
<name>A0A7M5XIR7_9CNID</name>
<keyword evidence="6" id="KW-0539">Nucleus</keyword>
<dbReference type="InterPro" id="IPR036397">
    <property type="entry name" value="RNaseH_sf"/>
</dbReference>
<evidence type="ECO:0000256" key="7">
    <source>
        <dbReference type="SAM" id="MobiDB-lite"/>
    </source>
</evidence>
<dbReference type="GO" id="GO:0003676">
    <property type="term" value="F:nucleic acid binding"/>
    <property type="evidence" value="ECO:0007669"/>
    <property type="project" value="InterPro"/>
</dbReference>
<evidence type="ECO:0000313" key="9">
    <source>
        <dbReference type="EnsemblMetazoa" id="CLYHEMP023585.1"/>
    </source>
</evidence>
<protein>
    <recommendedName>
        <fullName evidence="8">Exonuclease domain-containing protein</fullName>
    </recommendedName>
</protein>
<dbReference type="RefSeq" id="XP_066923537.1">
    <property type="nucleotide sequence ID" value="XM_067067436.1"/>
</dbReference>
<dbReference type="FunFam" id="3.30.420.10:FF:000019">
    <property type="entry name" value="RNA exonuclease NEF-sp"/>
    <property type="match status" value="1"/>
</dbReference>
<keyword evidence="5" id="KW-0269">Exonuclease</keyword>
<keyword evidence="3" id="KW-0540">Nuclease</keyword>
<comment type="similarity">
    <text evidence="2">Belongs to the REXO1/REXO3 family.</text>
</comment>
<dbReference type="GO" id="GO:0005634">
    <property type="term" value="C:nucleus"/>
    <property type="evidence" value="ECO:0007669"/>
    <property type="project" value="UniProtKB-SubCell"/>
</dbReference>
<dbReference type="AlphaFoldDB" id="A0A7M5XIR7"/>
<evidence type="ECO:0000259" key="8">
    <source>
        <dbReference type="SMART" id="SM00479"/>
    </source>
</evidence>
<evidence type="ECO:0000256" key="3">
    <source>
        <dbReference type="ARBA" id="ARBA00022722"/>
    </source>
</evidence>
<evidence type="ECO:0000256" key="1">
    <source>
        <dbReference type="ARBA" id="ARBA00004123"/>
    </source>
</evidence>
<proteinExistence type="inferred from homology"/>
<dbReference type="Proteomes" id="UP000594262">
    <property type="component" value="Unplaced"/>
</dbReference>
<dbReference type="SMART" id="SM00479">
    <property type="entry name" value="EXOIII"/>
    <property type="match status" value="1"/>
</dbReference>
<dbReference type="PANTHER" id="PTHR12801:SF115">
    <property type="entry name" value="FI18136P1-RELATED"/>
    <property type="match status" value="1"/>
</dbReference>
<evidence type="ECO:0000256" key="5">
    <source>
        <dbReference type="ARBA" id="ARBA00022839"/>
    </source>
</evidence>
<dbReference type="EnsemblMetazoa" id="CLYHEMT023585.1">
    <property type="protein sequence ID" value="CLYHEMP023585.1"/>
    <property type="gene ID" value="CLYHEMG023585"/>
</dbReference>
<feature type="compositionally biased region" description="Basic residues" evidence="7">
    <location>
        <begin position="44"/>
        <end position="54"/>
    </location>
</feature>